<reference evidence="4 5" key="1">
    <citation type="submission" date="2015-04" db="EMBL/GenBank/DDBJ databases">
        <title>Draft genome of the roundworm Trichinella nativa.</title>
        <authorList>
            <person name="Mitreva M."/>
        </authorList>
    </citation>
    <scope>NUCLEOTIDE SEQUENCE [LARGE SCALE GENOMIC DNA]</scope>
    <source>
        <strain evidence="4 5">ISS45</strain>
    </source>
</reference>
<evidence type="ECO:0000256" key="2">
    <source>
        <dbReference type="SAM" id="MobiDB-lite"/>
    </source>
</evidence>
<organism evidence="4 5">
    <name type="scientific">Trichinella nativa</name>
    <dbReference type="NCBI Taxonomy" id="6335"/>
    <lineage>
        <taxon>Eukaryota</taxon>
        <taxon>Metazoa</taxon>
        <taxon>Ecdysozoa</taxon>
        <taxon>Nematoda</taxon>
        <taxon>Enoplea</taxon>
        <taxon>Dorylaimia</taxon>
        <taxon>Trichinellida</taxon>
        <taxon>Trichinellidae</taxon>
        <taxon>Trichinella</taxon>
    </lineage>
</organism>
<dbReference type="PANTHER" id="PTHR12334">
    <property type="entry name" value="BAG FAMILY MOLECULAR CHAPERONE REGULATOR 2"/>
    <property type="match status" value="1"/>
</dbReference>
<dbReference type="AlphaFoldDB" id="A0A1Y3EHL8"/>
<dbReference type="InterPro" id="IPR003103">
    <property type="entry name" value="BAG_domain"/>
</dbReference>
<protein>
    <recommendedName>
        <fullName evidence="3">BAG domain-containing protein</fullName>
    </recommendedName>
</protein>
<dbReference type="InterPro" id="IPR037689">
    <property type="entry name" value="BAG2"/>
</dbReference>
<evidence type="ECO:0000256" key="1">
    <source>
        <dbReference type="SAM" id="Coils"/>
    </source>
</evidence>
<dbReference type="Gene3D" id="1.20.58.890">
    <property type="match status" value="1"/>
</dbReference>
<dbReference type="Proteomes" id="UP000243006">
    <property type="component" value="Unassembled WGS sequence"/>
</dbReference>
<evidence type="ECO:0000313" key="5">
    <source>
        <dbReference type="Proteomes" id="UP000243006"/>
    </source>
</evidence>
<sequence>MKFLAEEADLQNLSTDEDSDVEAYGRKKKSNAYDDDDWTGEDSDSDFEMEMKKGKPGKSGTRRGGAVKRGVGRPKRATARRGSASKRASVNDSDEGLSNDSDKYIPRPSKRRQVASESSENASFSSDDVPDSHKATPLKSKAMKKLNFSGWIWWLFCCGYQFTQLEMSTRERNVPINIMRKSSVEEISDRIVNLLDEIEKRIESLRETATVMEQEKENIIEMLSTVQMNKDLLKLNQGEKDDIEATANRLINRCRAVQVSVATIRNSEQAKALEIVNEKIEDLLKKMQEDINMSRQTCQTYLNACNPDSPNGPIDQKFQANLIECTADDQKKIRRRLEQLLNLIERSEKTIGQASL</sequence>
<dbReference type="GO" id="GO:0050821">
    <property type="term" value="P:protein stabilization"/>
    <property type="evidence" value="ECO:0007669"/>
    <property type="project" value="TreeGrafter"/>
</dbReference>
<dbReference type="EMBL" id="LVZM01012300">
    <property type="protein sequence ID" value="OUC44633.1"/>
    <property type="molecule type" value="Genomic_DNA"/>
</dbReference>
<feature type="domain" description="BAG" evidence="3">
    <location>
        <begin position="272"/>
        <end position="352"/>
    </location>
</feature>
<dbReference type="PROSITE" id="PS51035">
    <property type="entry name" value="BAG"/>
    <property type="match status" value="1"/>
</dbReference>
<feature type="region of interest" description="Disordered" evidence="2">
    <location>
        <begin position="1"/>
        <end position="135"/>
    </location>
</feature>
<keyword evidence="1" id="KW-0175">Coiled coil</keyword>
<comment type="caution">
    <text evidence="4">The sequence shown here is derived from an EMBL/GenBank/DDBJ whole genome shotgun (WGS) entry which is preliminary data.</text>
</comment>
<gene>
    <name evidence="4" type="ORF">D917_08937</name>
</gene>
<dbReference type="PANTHER" id="PTHR12334:SF6">
    <property type="entry name" value="BAG FAMILY MOLECULAR CHAPERONE REGULATOR 2"/>
    <property type="match status" value="1"/>
</dbReference>
<dbReference type="GO" id="GO:0051087">
    <property type="term" value="F:protein-folding chaperone binding"/>
    <property type="evidence" value="ECO:0007669"/>
    <property type="project" value="InterPro"/>
</dbReference>
<feature type="compositionally biased region" description="Acidic residues" evidence="2">
    <location>
        <begin position="33"/>
        <end position="48"/>
    </location>
</feature>
<feature type="compositionally biased region" description="Low complexity" evidence="2">
    <location>
        <begin position="115"/>
        <end position="126"/>
    </location>
</feature>
<evidence type="ECO:0000313" key="4">
    <source>
        <dbReference type="EMBL" id="OUC44633.1"/>
    </source>
</evidence>
<accession>A0A1Y3EHL8</accession>
<name>A0A1Y3EHL8_9BILA</name>
<feature type="compositionally biased region" description="Basic residues" evidence="2">
    <location>
        <begin position="70"/>
        <end position="79"/>
    </location>
</feature>
<feature type="coiled-coil region" evidence="1">
    <location>
        <begin position="266"/>
        <end position="297"/>
    </location>
</feature>
<dbReference type="GO" id="GO:0000774">
    <property type="term" value="F:adenyl-nucleotide exchange factor activity"/>
    <property type="evidence" value="ECO:0007669"/>
    <property type="project" value="InterPro"/>
</dbReference>
<feature type="coiled-coil region" evidence="1">
    <location>
        <begin position="188"/>
        <end position="222"/>
    </location>
</feature>
<evidence type="ECO:0000259" key="3">
    <source>
        <dbReference type="PROSITE" id="PS51035"/>
    </source>
</evidence>
<proteinExistence type="predicted"/>